<dbReference type="PIRSF" id="PIRSF006078">
    <property type="entry name" value="GlxK"/>
    <property type="match status" value="1"/>
</dbReference>
<comment type="caution">
    <text evidence="5">The sequence shown here is derived from an EMBL/GenBank/DDBJ whole genome shotgun (WGS) entry which is preliminary data.</text>
</comment>
<accession>A0ABS7P289</accession>
<dbReference type="EMBL" id="JABUBU010000003">
    <property type="protein sequence ID" value="MBY6366526.1"/>
    <property type="molecule type" value="Genomic_DNA"/>
</dbReference>
<dbReference type="Pfam" id="PF02595">
    <property type="entry name" value="Gly_kinase"/>
    <property type="match status" value="1"/>
</dbReference>
<keyword evidence="2 4" id="KW-0808">Transferase</keyword>
<dbReference type="InterPro" id="IPR018197">
    <property type="entry name" value="Glycerate_kinase_RE-like"/>
</dbReference>
<dbReference type="NCBIfam" id="TIGR00045">
    <property type="entry name" value="glycerate kinase"/>
    <property type="match status" value="1"/>
</dbReference>
<dbReference type="InterPro" id="IPR004381">
    <property type="entry name" value="Glycerate_kinase"/>
</dbReference>
<evidence type="ECO:0000313" key="5">
    <source>
        <dbReference type="EMBL" id="MBY6366526.1"/>
    </source>
</evidence>
<protein>
    <submittedName>
        <fullName evidence="5">Glycerate kinase</fullName>
    </submittedName>
</protein>
<proteinExistence type="inferred from homology"/>
<organism evidence="5 6">
    <name type="scientific">Rhodococcoides corynebacterioides</name>
    <dbReference type="NCBI Taxonomy" id="53972"/>
    <lineage>
        <taxon>Bacteria</taxon>
        <taxon>Bacillati</taxon>
        <taxon>Actinomycetota</taxon>
        <taxon>Actinomycetes</taxon>
        <taxon>Mycobacteriales</taxon>
        <taxon>Nocardiaceae</taxon>
        <taxon>Rhodococcoides</taxon>
    </lineage>
</organism>
<dbReference type="InterPro" id="IPR036129">
    <property type="entry name" value="Glycerate_kinase_sf"/>
</dbReference>
<comment type="similarity">
    <text evidence="1 4">Belongs to the glycerate kinase type-1 family.</text>
</comment>
<evidence type="ECO:0000256" key="1">
    <source>
        <dbReference type="ARBA" id="ARBA00006284"/>
    </source>
</evidence>
<dbReference type="PANTHER" id="PTHR21599">
    <property type="entry name" value="GLYCERATE KINASE"/>
    <property type="match status" value="1"/>
</dbReference>
<keyword evidence="3 4" id="KW-0418">Kinase</keyword>
<dbReference type="InterPro" id="IPR018193">
    <property type="entry name" value="Glyc_kinase_flavodox-like_fold"/>
</dbReference>
<gene>
    <name evidence="5" type="ORF">HQ603_07130</name>
</gene>
<sequence>MRVLFAPDSFKGTIGSVDAATALMEGWASVRGDDDLVAMPQADGGEGTLDVLAACSPDSSWSAASSVCGPDGRPVDARWLTLADGRAVVELAESSGIALMKELDPFGASTRGLGQVLRACGSDRVSVALGGSASTDGGLGVLRAFGVRVLDADGADVPEGAAGLVAARSVDVSGLAGVPSDVEVLTDTRAVLCGTDGAAQVFGPQKGASNDDIAVMDEALERWARLLNDAGLSADPSMPGTGAAGGTGFGLVALGARIAGGAERVSELTGLAAAVPPADLVVTGEGKFDRTSLTGKLVGHVLQMCSEAGVPVVVVAGAVDVDSDVPAVSLTDLAGGADAAMDEARGWLVEAGKAVARSFRSGAAPTASSAVGVTAPG</sequence>
<dbReference type="RefSeq" id="WP_222683848.1">
    <property type="nucleotide sequence ID" value="NZ_JABUBT010000015.1"/>
</dbReference>
<reference evidence="5 6" key="1">
    <citation type="submission" date="2020-06" db="EMBL/GenBank/DDBJ databases">
        <title>Taxonomy, biology and ecology of Rhodococcus bacteria occurring in California pistachio and other woody hosts as revealed by genome sequence analyses.</title>
        <authorList>
            <person name="Gai Y."/>
            <person name="Riely B."/>
        </authorList>
    </citation>
    <scope>NUCLEOTIDE SEQUENCE [LARGE SCALE GENOMIC DNA]</scope>
    <source>
        <strain evidence="5 6">BP-281</strain>
    </source>
</reference>
<evidence type="ECO:0000256" key="2">
    <source>
        <dbReference type="ARBA" id="ARBA00022679"/>
    </source>
</evidence>
<dbReference type="SUPFAM" id="SSF110738">
    <property type="entry name" value="Glycerate kinase I"/>
    <property type="match status" value="1"/>
</dbReference>
<evidence type="ECO:0000256" key="3">
    <source>
        <dbReference type="ARBA" id="ARBA00022777"/>
    </source>
</evidence>
<evidence type="ECO:0000256" key="4">
    <source>
        <dbReference type="PIRNR" id="PIRNR006078"/>
    </source>
</evidence>
<dbReference type="PANTHER" id="PTHR21599:SF0">
    <property type="entry name" value="GLYCERATE KINASE"/>
    <property type="match status" value="1"/>
</dbReference>
<dbReference type="GO" id="GO:0016301">
    <property type="term" value="F:kinase activity"/>
    <property type="evidence" value="ECO:0007669"/>
    <property type="project" value="UniProtKB-KW"/>
</dbReference>
<dbReference type="Gene3D" id="3.40.50.10350">
    <property type="entry name" value="Glycerate kinase, domain 1"/>
    <property type="match status" value="1"/>
</dbReference>
<evidence type="ECO:0000313" key="6">
    <source>
        <dbReference type="Proteomes" id="UP000825228"/>
    </source>
</evidence>
<dbReference type="Gene3D" id="3.90.1510.10">
    <property type="entry name" value="Glycerate kinase, domain 2"/>
    <property type="match status" value="1"/>
</dbReference>
<keyword evidence="6" id="KW-1185">Reference proteome</keyword>
<name>A0ABS7P289_9NOCA</name>
<dbReference type="Proteomes" id="UP000825228">
    <property type="component" value="Unassembled WGS sequence"/>
</dbReference>